<comment type="caution">
    <text evidence="2">The sequence shown here is derived from an EMBL/GenBank/DDBJ whole genome shotgun (WGS) entry which is preliminary data.</text>
</comment>
<dbReference type="PANTHER" id="PTHR23308">
    <property type="entry name" value="NUCLEAR INHIBITOR OF PROTEIN PHOSPHATASE-1"/>
    <property type="match status" value="1"/>
</dbReference>
<dbReference type="InterPro" id="IPR000253">
    <property type="entry name" value="FHA_dom"/>
</dbReference>
<dbReference type="Gene3D" id="2.60.200.20">
    <property type="match status" value="2"/>
</dbReference>
<accession>A4BNL7</accession>
<feature type="domain" description="FHA" evidence="1">
    <location>
        <begin position="23"/>
        <end position="75"/>
    </location>
</feature>
<dbReference type="eggNOG" id="COG1716">
    <property type="taxonomic scope" value="Bacteria"/>
</dbReference>
<dbReference type="STRING" id="314278.NB231_10198"/>
<organism evidence="2 3">
    <name type="scientific">Nitrococcus mobilis Nb-231</name>
    <dbReference type="NCBI Taxonomy" id="314278"/>
    <lineage>
        <taxon>Bacteria</taxon>
        <taxon>Pseudomonadati</taxon>
        <taxon>Pseudomonadota</taxon>
        <taxon>Gammaproteobacteria</taxon>
        <taxon>Chromatiales</taxon>
        <taxon>Ectothiorhodospiraceae</taxon>
        <taxon>Nitrococcus</taxon>
    </lineage>
</organism>
<reference evidence="2 3" key="1">
    <citation type="submission" date="2006-02" db="EMBL/GenBank/DDBJ databases">
        <authorList>
            <person name="Waterbury J."/>
            <person name="Ferriera S."/>
            <person name="Johnson J."/>
            <person name="Kravitz S."/>
            <person name="Halpern A."/>
            <person name="Remington K."/>
            <person name="Beeson K."/>
            <person name="Tran B."/>
            <person name="Rogers Y.-H."/>
            <person name="Friedman R."/>
            <person name="Venter J.C."/>
        </authorList>
    </citation>
    <scope>NUCLEOTIDE SEQUENCE [LARGE SCALE GENOMIC DNA]</scope>
    <source>
        <strain evidence="2 3">Nb-231</strain>
    </source>
</reference>
<name>A4BNL7_9GAMM</name>
<proteinExistence type="predicted"/>
<dbReference type="PROSITE" id="PS50006">
    <property type="entry name" value="FHA_DOMAIN"/>
    <property type="match status" value="2"/>
</dbReference>
<keyword evidence="3" id="KW-1185">Reference proteome</keyword>
<dbReference type="OrthoDB" id="151099at2"/>
<dbReference type="CDD" id="cd00060">
    <property type="entry name" value="FHA"/>
    <property type="match status" value="2"/>
</dbReference>
<dbReference type="HOGENOM" id="CLU_016227_0_0_6"/>
<dbReference type="Proteomes" id="UP000003374">
    <property type="component" value="Unassembled WGS sequence"/>
</dbReference>
<gene>
    <name evidence="2" type="ORF">NB231_10198</name>
</gene>
<evidence type="ECO:0000313" key="3">
    <source>
        <dbReference type="Proteomes" id="UP000003374"/>
    </source>
</evidence>
<dbReference type="SUPFAM" id="SSF49879">
    <property type="entry name" value="SMAD/FHA domain"/>
    <property type="match status" value="2"/>
</dbReference>
<feature type="domain" description="FHA" evidence="1">
    <location>
        <begin position="136"/>
        <end position="191"/>
    </location>
</feature>
<dbReference type="SMART" id="SM00240">
    <property type="entry name" value="FHA"/>
    <property type="match status" value="2"/>
</dbReference>
<dbReference type="AlphaFoldDB" id="A4BNL7"/>
<evidence type="ECO:0000313" key="2">
    <source>
        <dbReference type="EMBL" id="EAR22816.1"/>
    </source>
</evidence>
<protein>
    <recommendedName>
        <fullName evidence="1">FHA domain-containing protein</fullName>
    </recommendedName>
</protein>
<dbReference type="Pfam" id="PF00498">
    <property type="entry name" value="FHA"/>
    <property type="match status" value="2"/>
</dbReference>
<dbReference type="EMBL" id="AAOF01000002">
    <property type="protein sequence ID" value="EAR22816.1"/>
    <property type="molecule type" value="Genomic_DNA"/>
</dbReference>
<dbReference type="InterPro" id="IPR008984">
    <property type="entry name" value="SMAD_FHA_dom_sf"/>
</dbReference>
<dbReference type="InterPro" id="IPR050923">
    <property type="entry name" value="Cell_Proc_Reg/RNA_Proc"/>
</dbReference>
<dbReference type="RefSeq" id="WP_005002189.1">
    <property type="nucleotide sequence ID" value="NZ_CH672427.1"/>
</dbReference>
<evidence type="ECO:0000259" key="1">
    <source>
        <dbReference type="PROSITE" id="PS50006"/>
    </source>
</evidence>
<sequence length="803" mass="89759">MKFTLKPLSHPELGEIVVRDDLFTVGRNEAPFAALSDGAAVGLSASHAKLFRQQDTLHVVDLGSRGGTTVNRRAVHKRAVTLQDGDELCFAGQICFRIEISEPQRPEPGAAPLTLVLVPTSENTPLEPIVIDHFPFLIGKDVGVFSGYKTHFPEESRYISRRHALIFRQQDGLYVEDLGSTNGTFLDGRRLVTGARLEDRANIAFGGKFFSYRMELGPVVAEAFSQEPGTIFVTAADSFLDAFCPEVDAPADTDEASADNPALAKAKAKRGVGKPRREGLFGRVRIFLAELKLAFTDEQPNRPRRRWLWLLPAGGLLTVALALGFYLKGSPERAIHELMAEQRYADSAAMAERYLEAHPDNERISLLGTESVANQVVPVWIARLEDGDFKGAEQALASAAQLSRFNDDARKMLALLEWAGRLERFIVERGGPQAPIVIFHDEALISELVEWWENDSRGHRNRLTRLMDYVPECRPVGARVASHLAGLQNEKSSYLHAIAQLTQTIRNDLAADRAGELTDVLKAFQSQYPRIGGMQRVWLDLERWQAIQTAIRSQDLDAALRLSRHGQFATPLFREAAQAQIAVKLPPPEIAAEYEKAERAWAGGDWDPAFELLQGLAGQPWSKVAQQRLQRYKKVLQDYRALQQARDSADYGGRLLAFYNRLDPIGDAHMHRALNGDFQTYRAQALLDVQHQFQQASREWSRYQAKGGIDGLLRLEDVVSAAFRRQAGALSRAFEQAGHMMRTYALLQKAAPAPAQQLYENLFAEIKRQRQWLEDMRIVMNASLLKAKLALLPGPLEAVDHER</sequence>